<dbReference type="CDD" id="cd11289">
    <property type="entry name" value="gelsolin_S2_like"/>
    <property type="match status" value="1"/>
</dbReference>
<evidence type="ECO:0000259" key="8">
    <source>
        <dbReference type="Pfam" id="PF00626"/>
    </source>
</evidence>
<dbReference type="GO" id="GO:0008154">
    <property type="term" value="P:actin polymerization or depolymerization"/>
    <property type="evidence" value="ECO:0007669"/>
    <property type="project" value="TreeGrafter"/>
</dbReference>
<dbReference type="InterPro" id="IPR029006">
    <property type="entry name" value="ADF-H/Gelsolin-like_dom_sf"/>
</dbReference>
<dbReference type="PANTHER" id="PTHR11977">
    <property type="entry name" value="VILLIN"/>
    <property type="match status" value="1"/>
</dbReference>
<feature type="domain" description="Gelsolin-like" evidence="8">
    <location>
        <begin position="25"/>
        <end position="106"/>
    </location>
</feature>
<evidence type="ECO:0000256" key="7">
    <source>
        <dbReference type="ARBA" id="ARBA00023212"/>
    </source>
</evidence>
<dbReference type="FunFam" id="3.40.20.10:FF:000004">
    <property type="entry name" value="Gelsolin"/>
    <property type="match status" value="1"/>
</dbReference>
<dbReference type="FunFam" id="3.40.20.10:FF:000002">
    <property type="entry name" value="Gelsolin"/>
    <property type="match status" value="1"/>
</dbReference>
<dbReference type="CDD" id="cd11290">
    <property type="entry name" value="gelsolin_S1_like"/>
    <property type="match status" value="1"/>
</dbReference>
<evidence type="ECO:0000256" key="6">
    <source>
        <dbReference type="ARBA" id="ARBA00023203"/>
    </source>
</evidence>
<dbReference type="CDD" id="cd11293">
    <property type="entry name" value="gelsolin_S4_like"/>
    <property type="match status" value="1"/>
</dbReference>
<protein>
    <submittedName>
        <fullName evidence="9">Villin 1</fullName>
    </submittedName>
</protein>
<dbReference type="SUPFAM" id="SSF82754">
    <property type="entry name" value="C-terminal, gelsolin-like domain of Sec23/24"/>
    <property type="match status" value="1"/>
</dbReference>
<dbReference type="GO" id="GO:0015629">
    <property type="term" value="C:actin cytoskeleton"/>
    <property type="evidence" value="ECO:0007669"/>
    <property type="project" value="TreeGrafter"/>
</dbReference>
<dbReference type="GO" id="GO:0051014">
    <property type="term" value="P:actin filament severing"/>
    <property type="evidence" value="ECO:0007669"/>
    <property type="project" value="TreeGrafter"/>
</dbReference>
<evidence type="ECO:0000313" key="10">
    <source>
        <dbReference type="Proteomes" id="UP000694388"/>
    </source>
</evidence>
<dbReference type="CDD" id="cd11292">
    <property type="entry name" value="gelsolin_S3_like"/>
    <property type="match status" value="1"/>
</dbReference>
<feature type="domain" description="Gelsolin-like" evidence="8">
    <location>
        <begin position="408"/>
        <end position="488"/>
    </location>
</feature>
<proteinExistence type="inferred from homology"/>
<dbReference type="Proteomes" id="UP000694388">
    <property type="component" value="Unplaced"/>
</dbReference>
<dbReference type="Pfam" id="PF00626">
    <property type="entry name" value="Gelsolin"/>
    <property type="match status" value="5"/>
</dbReference>
<reference evidence="9" key="1">
    <citation type="submission" date="2025-08" db="UniProtKB">
        <authorList>
            <consortium name="Ensembl"/>
        </authorList>
    </citation>
    <scope>IDENTIFICATION</scope>
</reference>
<evidence type="ECO:0000313" key="9">
    <source>
        <dbReference type="Ensembl" id="ENSEBUP00000003632.1"/>
    </source>
</evidence>
<accession>A0A8C4NAG8</accession>
<evidence type="ECO:0000256" key="4">
    <source>
        <dbReference type="ARBA" id="ARBA00022737"/>
    </source>
</evidence>
<keyword evidence="3" id="KW-0963">Cytoplasm</keyword>
<dbReference type="GO" id="GO:0051015">
    <property type="term" value="F:actin filament binding"/>
    <property type="evidence" value="ECO:0007669"/>
    <property type="project" value="InterPro"/>
</dbReference>
<evidence type="ECO:0000256" key="1">
    <source>
        <dbReference type="ARBA" id="ARBA00004245"/>
    </source>
</evidence>
<keyword evidence="5" id="KW-0106">Calcium</keyword>
<feature type="domain" description="Gelsolin-like" evidence="8">
    <location>
        <begin position="267"/>
        <end position="342"/>
    </location>
</feature>
<dbReference type="FunFam" id="3.40.20.10:FF:000001">
    <property type="entry name" value="Gelsolin"/>
    <property type="match status" value="1"/>
</dbReference>
<evidence type="ECO:0000256" key="2">
    <source>
        <dbReference type="ARBA" id="ARBA00008418"/>
    </source>
</evidence>
<dbReference type="InterPro" id="IPR007122">
    <property type="entry name" value="Villin/Gelsolin"/>
</dbReference>
<comment type="similarity">
    <text evidence="2">Belongs to the villin/gelsolin family.</text>
</comment>
<evidence type="ECO:0000256" key="5">
    <source>
        <dbReference type="ARBA" id="ARBA00022837"/>
    </source>
</evidence>
<dbReference type="InterPro" id="IPR007123">
    <property type="entry name" value="Gelsolin-like_dom"/>
</dbReference>
<dbReference type="CDD" id="cd11288">
    <property type="entry name" value="gelsolin_S5_like"/>
    <property type="match status" value="1"/>
</dbReference>
<keyword evidence="6" id="KW-0009">Actin-binding</keyword>
<keyword evidence="7" id="KW-0206">Cytoskeleton</keyword>
<sequence length="663" mass="75164">MNDTVEVVKNLPREPGLHIWRIENMELAAIPEKTYGSFYEGDCYILLNLRRSGSSSSCDLHYWIGEHSSQDEQGTAAFLTAQLDTQLGGFAIQHREFQEHESSTFRSYFKNRLMYKKGGVASGFRHVETNTHNVQRLLHIKGRKNCTAREVSMDWSSFNNGDCFLLDLGKMIIQYNGAESHYKERMKAVRMASDIRDRERGGRAQVGIVDGDQESSSPELMGVLHSVLGQRKGNLPPATPDTTPDRETMANLKLYLVSDTEGKLMVEEMATRPLTQDLLNSKDCYILDQCGVKISVWKGKHSSQEEKQAAMKQALGFIKAKGYPQTTNVETMVDGAESAMFKHLFTDWKDRDQTEGFGRTYSINRVAKVEQVKFDVTTLHAQPQLAAEQRMVDDGSGTLEVFRVEHLELAPVPKKLFGQFYGGDCYLVLYTYTLNHRQAYIIYMWQGLKASHDEVTASAYQCVELDNKVNGQAVQVRVIMGKEPKHFLAIFKGKLVIYQGGTSRVGGNSEEPLVRLFQVRGTNETNTKAIEVPARSTSLNSNDVFVLKRKMDTHCFLWCGKGCSGDEREMARTVADLISHQEKSMELEGNESSEFWAALGGKAPYSNDKRLQEKNVDQEPRLFECSTQTGRFYVTEICNFTQEDLDEEDVMLLDTWDQVWPFE</sequence>
<evidence type="ECO:0000256" key="3">
    <source>
        <dbReference type="ARBA" id="ARBA00022490"/>
    </source>
</evidence>
<name>A0A8C4NAG8_EPTBU</name>
<dbReference type="SUPFAM" id="SSF55753">
    <property type="entry name" value="Actin depolymerizing proteins"/>
    <property type="match status" value="5"/>
</dbReference>
<dbReference type="SMART" id="SM00262">
    <property type="entry name" value="GEL"/>
    <property type="match status" value="5"/>
</dbReference>
<dbReference type="PANTHER" id="PTHR11977:SF123">
    <property type="entry name" value="GELSOLIN"/>
    <property type="match status" value="1"/>
</dbReference>
<comment type="subcellular location">
    <subcellularLocation>
        <location evidence="1">Cytoplasm</location>
        <location evidence="1">Cytoskeleton</location>
    </subcellularLocation>
</comment>
<dbReference type="GO" id="GO:0005546">
    <property type="term" value="F:phosphatidylinositol-4,5-bisphosphate binding"/>
    <property type="evidence" value="ECO:0007669"/>
    <property type="project" value="TreeGrafter"/>
</dbReference>
<reference evidence="9" key="2">
    <citation type="submission" date="2025-09" db="UniProtKB">
        <authorList>
            <consortium name="Ensembl"/>
        </authorList>
    </citation>
    <scope>IDENTIFICATION</scope>
</reference>
<feature type="domain" description="Gelsolin-like" evidence="8">
    <location>
        <begin position="150"/>
        <end position="215"/>
    </location>
</feature>
<organism evidence="9 10">
    <name type="scientific">Eptatretus burgeri</name>
    <name type="common">Inshore hagfish</name>
    <dbReference type="NCBI Taxonomy" id="7764"/>
    <lineage>
        <taxon>Eukaryota</taxon>
        <taxon>Metazoa</taxon>
        <taxon>Chordata</taxon>
        <taxon>Craniata</taxon>
        <taxon>Vertebrata</taxon>
        <taxon>Cyclostomata</taxon>
        <taxon>Myxini</taxon>
        <taxon>Myxiniformes</taxon>
        <taxon>Myxinidae</taxon>
        <taxon>Eptatretinae</taxon>
        <taxon>Eptatretus</taxon>
    </lineage>
</organism>
<dbReference type="Gene3D" id="3.40.20.10">
    <property type="entry name" value="Severin"/>
    <property type="match status" value="6"/>
</dbReference>
<dbReference type="GeneTree" id="ENSGT00940000160544"/>
<dbReference type="PRINTS" id="PR00597">
    <property type="entry name" value="GELSOLIN"/>
</dbReference>
<dbReference type="AlphaFoldDB" id="A0A8C4NAG8"/>
<dbReference type="InterPro" id="IPR036180">
    <property type="entry name" value="Gelsolin-like_dom_sf"/>
</dbReference>
<dbReference type="Ensembl" id="ENSEBUT00000004012.1">
    <property type="protein sequence ID" value="ENSEBUP00000003632.1"/>
    <property type="gene ID" value="ENSEBUG00000002620.1"/>
</dbReference>
<dbReference type="FunFam" id="3.40.20.10:FF:000027">
    <property type="entry name" value="Villin 1"/>
    <property type="match status" value="1"/>
</dbReference>
<dbReference type="GO" id="GO:0051016">
    <property type="term" value="P:barbed-end actin filament capping"/>
    <property type="evidence" value="ECO:0007669"/>
    <property type="project" value="TreeGrafter"/>
</dbReference>
<dbReference type="GO" id="GO:0005737">
    <property type="term" value="C:cytoplasm"/>
    <property type="evidence" value="ECO:0007669"/>
    <property type="project" value="TreeGrafter"/>
</dbReference>
<feature type="domain" description="Gelsolin-like" evidence="8">
    <location>
        <begin position="527"/>
        <end position="579"/>
    </location>
</feature>
<dbReference type="OMA" id="FTIWRIE"/>
<keyword evidence="10" id="KW-1185">Reference proteome</keyword>
<keyword evidence="4" id="KW-0677">Repeat</keyword>